<dbReference type="EMBL" id="KN847318">
    <property type="protein sequence ID" value="KIW58477.1"/>
    <property type="molecule type" value="Genomic_DNA"/>
</dbReference>
<dbReference type="AlphaFoldDB" id="A0A0D2D891"/>
<dbReference type="GeneID" id="25324897"/>
<dbReference type="InterPro" id="IPR032466">
    <property type="entry name" value="Metal_Hydrolase"/>
</dbReference>
<dbReference type="InterPro" id="IPR006680">
    <property type="entry name" value="Amidohydro-rel"/>
</dbReference>
<evidence type="ECO:0000259" key="1">
    <source>
        <dbReference type="Pfam" id="PF04909"/>
    </source>
</evidence>
<dbReference type="PANTHER" id="PTHR35563">
    <property type="entry name" value="BARREL METAL-DEPENDENT HYDROLASE, PUTATIVE (AFU_ORTHOLOGUE AFUA_1G16240)-RELATED"/>
    <property type="match status" value="1"/>
</dbReference>
<evidence type="ECO:0000313" key="3">
    <source>
        <dbReference type="Proteomes" id="UP000054342"/>
    </source>
</evidence>
<dbReference type="Gene3D" id="3.20.20.140">
    <property type="entry name" value="Metal-dependent hydrolases"/>
    <property type="match status" value="1"/>
</dbReference>
<keyword evidence="3" id="KW-1185">Reference proteome</keyword>
<dbReference type="Proteomes" id="UP000054342">
    <property type="component" value="Unassembled WGS sequence"/>
</dbReference>
<dbReference type="GO" id="GO:0016787">
    <property type="term" value="F:hydrolase activity"/>
    <property type="evidence" value="ECO:0007669"/>
    <property type="project" value="InterPro"/>
</dbReference>
<proteinExistence type="predicted"/>
<dbReference type="PANTHER" id="PTHR35563:SF2">
    <property type="entry name" value="BARREL METAL-DEPENDENT HYDROLASE, PUTATIVE (AFU_ORTHOLOGUE AFUA_1G16240)-RELATED"/>
    <property type="match status" value="1"/>
</dbReference>
<feature type="domain" description="Amidohydrolase-related" evidence="1">
    <location>
        <begin position="14"/>
        <end position="280"/>
    </location>
</feature>
<organism evidence="2 3">
    <name type="scientific">Exophiala xenobiotica</name>
    <dbReference type="NCBI Taxonomy" id="348802"/>
    <lineage>
        <taxon>Eukaryota</taxon>
        <taxon>Fungi</taxon>
        <taxon>Dikarya</taxon>
        <taxon>Ascomycota</taxon>
        <taxon>Pezizomycotina</taxon>
        <taxon>Eurotiomycetes</taxon>
        <taxon>Chaetothyriomycetidae</taxon>
        <taxon>Chaetothyriales</taxon>
        <taxon>Herpotrichiellaceae</taxon>
        <taxon>Exophiala</taxon>
    </lineage>
</organism>
<protein>
    <recommendedName>
        <fullName evidence="1">Amidohydrolase-related domain-containing protein</fullName>
    </recommendedName>
</protein>
<reference evidence="2 3" key="1">
    <citation type="submission" date="2015-01" db="EMBL/GenBank/DDBJ databases">
        <title>The Genome Sequence of Exophiala xenobiotica CBS118157.</title>
        <authorList>
            <consortium name="The Broad Institute Genomics Platform"/>
            <person name="Cuomo C."/>
            <person name="de Hoog S."/>
            <person name="Gorbushina A."/>
            <person name="Stielow B."/>
            <person name="Teixiera M."/>
            <person name="Abouelleil A."/>
            <person name="Chapman S.B."/>
            <person name="Priest M."/>
            <person name="Young S.K."/>
            <person name="Wortman J."/>
            <person name="Nusbaum C."/>
            <person name="Birren B."/>
        </authorList>
    </citation>
    <scope>NUCLEOTIDE SEQUENCE [LARGE SCALE GENOMIC DNA]</scope>
    <source>
        <strain evidence="2 3">CBS 118157</strain>
    </source>
</reference>
<evidence type="ECO:0000313" key="2">
    <source>
        <dbReference type="EMBL" id="KIW58477.1"/>
    </source>
</evidence>
<dbReference type="HOGENOM" id="CLU_064039_1_0_1"/>
<dbReference type="RefSeq" id="XP_013319061.1">
    <property type="nucleotide sequence ID" value="XM_013463607.1"/>
</dbReference>
<gene>
    <name evidence="2" type="ORF">PV05_02989</name>
</gene>
<accession>A0A0D2D891</accession>
<dbReference type="InterPro" id="IPR052358">
    <property type="entry name" value="Aro_Compnd_Degr_Hydrolases"/>
</dbReference>
<sequence>MDGQSSSIVPKGTWDTHLHVLDPETFPYKPDRTYTPAAAVLEDLMTSTLADCFLIVQASVENGMEATLQHLQNASKQFPDKAFRAEIEIPGGATFTDEEFKHMSDLGVRAVRLHGEIGMSGDILEGVKAMCPLNIWNDVGEWLVTSPEMQDITIIVEHNGRIDPTRDIASYPELDTLLDLLSRHQSKFAVKICGINRLESSSDTPGRISKIPSAVLAIIQTVPDLVIWGSDWPHTDYKIHGTQFAANKVVDLSNEVKLLTEALTPELCSKLFRDNAARLFT</sequence>
<dbReference type="OrthoDB" id="4132115at2759"/>
<name>A0A0D2D891_9EURO</name>
<dbReference type="SUPFAM" id="SSF51556">
    <property type="entry name" value="Metallo-dependent hydrolases"/>
    <property type="match status" value="1"/>
</dbReference>
<dbReference type="Pfam" id="PF04909">
    <property type="entry name" value="Amidohydro_2"/>
    <property type="match status" value="1"/>
</dbReference>